<sequence>MYYTDNSILPENMEPLIITAAPYGPQWLPGDTSDIPLTWDEQVQVAVDCYEAGATVLHFHVRNPATGMGSTNFDEYNYLLKRVKEAVPDMIIQVGGSISFSPHTDGAKAKWLDYDTRHMLTELDPKPEFVTVTTGTSLWDIASTFTPEDIKGTHMEDPQVQAAWAGMVVDSTPAFYVEHLKRLRKNGIQPYFVPCGTQQWDLIERCIRAGIYMGPLNMALCGYGGGTMYRNPFDWMHFLQRVPQGSVNTFWTSMRGLISISAMALVLGQHVRVGIEDNIWGADRKRKTTVEQVQGVVRLSKEFGRKVATAEEARRIMKVGTWYNSVEETLQNNGMPPSPSDFHPGFLTWPTDGKLKPAVVGGDSHPIAACMIAPAPVRAAQAKLKLATA</sequence>
<proteinExistence type="predicted"/>
<dbReference type="InterPro" id="IPR013785">
    <property type="entry name" value="Aldolase_TIM"/>
</dbReference>
<keyword evidence="6" id="KW-1185">Reference proteome</keyword>
<dbReference type="RefSeq" id="WP_266345302.1">
    <property type="nucleotide sequence ID" value="NZ_JAPKNH010000007.1"/>
</dbReference>
<evidence type="ECO:0000256" key="2">
    <source>
        <dbReference type="ARBA" id="ARBA00022679"/>
    </source>
</evidence>
<dbReference type="Proteomes" id="UP001596150">
    <property type="component" value="Unassembled WGS sequence"/>
</dbReference>
<reference evidence="6" key="1">
    <citation type="journal article" date="2019" name="Int. J. Syst. Evol. Microbiol.">
        <title>The Global Catalogue of Microorganisms (GCM) 10K type strain sequencing project: providing services to taxonomists for standard genome sequencing and annotation.</title>
        <authorList>
            <consortium name="The Broad Institute Genomics Platform"/>
            <consortium name="The Broad Institute Genome Sequencing Center for Infectious Disease"/>
            <person name="Wu L."/>
            <person name="Ma J."/>
        </authorList>
    </citation>
    <scope>NUCLEOTIDE SEQUENCE [LARGE SCALE GENOMIC DNA]</scope>
    <source>
        <strain evidence="6">KACC 12633</strain>
    </source>
</reference>
<evidence type="ECO:0000256" key="3">
    <source>
        <dbReference type="ARBA" id="ARBA00022723"/>
    </source>
</evidence>
<organism evidence="5 6">
    <name type="scientific">Kaistia terrae</name>
    <dbReference type="NCBI Taxonomy" id="537017"/>
    <lineage>
        <taxon>Bacteria</taxon>
        <taxon>Pseudomonadati</taxon>
        <taxon>Pseudomonadota</taxon>
        <taxon>Alphaproteobacteria</taxon>
        <taxon>Hyphomicrobiales</taxon>
        <taxon>Kaistiaceae</taxon>
        <taxon>Kaistia</taxon>
    </lineage>
</organism>
<evidence type="ECO:0000313" key="6">
    <source>
        <dbReference type="Proteomes" id="UP001596150"/>
    </source>
</evidence>
<dbReference type="EMBL" id="JBHSML010000012">
    <property type="protein sequence ID" value="MFC5517917.1"/>
    <property type="molecule type" value="Genomic_DNA"/>
</dbReference>
<evidence type="ECO:0000256" key="4">
    <source>
        <dbReference type="ARBA" id="ARBA00022833"/>
    </source>
</evidence>
<gene>
    <name evidence="5" type="ORF">ACFPP9_19210</name>
</gene>
<comment type="caution">
    <text evidence="5">The sequence shown here is derived from an EMBL/GenBank/DDBJ whole genome shotgun (WGS) entry which is preliminary data.</text>
</comment>
<protein>
    <submittedName>
        <fullName evidence="5">3-keto-5-aminohexanoate cleavage protein</fullName>
    </submittedName>
</protein>
<keyword evidence="4" id="KW-0862">Zinc</keyword>
<dbReference type="Pfam" id="PF05853">
    <property type="entry name" value="BKACE"/>
    <property type="match status" value="1"/>
</dbReference>
<accession>A0ABW0Q1Y3</accession>
<dbReference type="PANTHER" id="PTHR37418">
    <property type="entry name" value="3-KETO-5-AMINOHEXANOATE CLEAVAGE ENZYME-RELATED"/>
    <property type="match status" value="1"/>
</dbReference>
<evidence type="ECO:0000256" key="1">
    <source>
        <dbReference type="ARBA" id="ARBA00001947"/>
    </source>
</evidence>
<dbReference type="InterPro" id="IPR008567">
    <property type="entry name" value="BKACE"/>
</dbReference>
<keyword evidence="2" id="KW-0808">Transferase</keyword>
<dbReference type="Gene3D" id="3.20.20.70">
    <property type="entry name" value="Aldolase class I"/>
    <property type="match status" value="1"/>
</dbReference>
<comment type="cofactor">
    <cofactor evidence="1">
        <name>Zn(2+)</name>
        <dbReference type="ChEBI" id="CHEBI:29105"/>
    </cofactor>
</comment>
<dbReference type="PANTHER" id="PTHR37418:SF2">
    <property type="entry name" value="3-KETO-5-AMINOHEXANOATE CLEAVAGE ENZYME"/>
    <property type="match status" value="1"/>
</dbReference>
<keyword evidence="3" id="KW-0479">Metal-binding</keyword>
<evidence type="ECO:0000313" key="5">
    <source>
        <dbReference type="EMBL" id="MFC5517917.1"/>
    </source>
</evidence>
<name>A0ABW0Q1Y3_9HYPH</name>